<proteinExistence type="predicted"/>
<keyword evidence="2" id="KW-1185">Reference proteome</keyword>
<evidence type="ECO:0000313" key="1">
    <source>
        <dbReference type="EMBL" id="NLR91102.1"/>
    </source>
</evidence>
<protein>
    <submittedName>
        <fullName evidence="1">Uncharacterized protein</fullName>
    </submittedName>
</protein>
<evidence type="ECO:0000313" key="2">
    <source>
        <dbReference type="Proteomes" id="UP000585050"/>
    </source>
</evidence>
<organism evidence="1 2">
    <name type="scientific">Flammeovirga agarivorans</name>
    <dbReference type="NCBI Taxonomy" id="2726742"/>
    <lineage>
        <taxon>Bacteria</taxon>
        <taxon>Pseudomonadati</taxon>
        <taxon>Bacteroidota</taxon>
        <taxon>Cytophagia</taxon>
        <taxon>Cytophagales</taxon>
        <taxon>Flammeovirgaceae</taxon>
        <taxon>Flammeovirga</taxon>
    </lineage>
</organism>
<sequence>MSIFIVLFSFAIAIGLGSYLSINAKKNKLNSPDHTSTPELNDANVISLASQYEDGISVAALCLKTKSSAKAAKKKLEELRSEGILHLSIGENGTEKYMISDTSLLDKK</sequence>
<dbReference type="EMBL" id="JABAIL010000002">
    <property type="protein sequence ID" value="NLR91102.1"/>
    <property type="molecule type" value="Genomic_DNA"/>
</dbReference>
<dbReference type="Proteomes" id="UP000585050">
    <property type="component" value="Unassembled WGS sequence"/>
</dbReference>
<comment type="caution">
    <text evidence="1">The sequence shown here is derived from an EMBL/GenBank/DDBJ whole genome shotgun (WGS) entry which is preliminary data.</text>
</comment>
<reference evidence="1 2" key="1">
    <citation type="submission" date="2020-04" db="EMBL/GenBank/DDBJ databases">
        <title>Flammeovirga sp. SR4, a novel species isolated from seawater.</title>
        <authorList>
            <person name="Wang X."/>
        </authorList>
    </citation>
    <scope>NUCLEOTIDE SEQUENCE [LARGE SCALE GENOMIC DNA]</scope>
    <source>
        <strain evidence="1 2">SR4</strain>
    </source>
</reference>
<dbReference type="AlphaFoldDB" id="A0A7X8SJ63"/>
<accession>A0A7X8SJ63</accession>
<gene>
    <name evidence="1" type="ORF">HGP29_07785</name>
</gene>
<name>A0A7X8SJ63_9BACT</name>
<dbReference type="RefSeq" id="WP_168881802.1">
    <property type="nucleotide sequence ID" value="NZ_JABAIL010000002.1"/>
</dbReference>